<protein>
    <submittedName>
        <fullName evidence="2">Uncharacterized protein</fullName>
    </submittedName>
</protein>
<accession>A0A382IY84</accession>
<evidence type="ECO:0000313" key="2">
    <source>
        <dbReference type="EMBL" id="SVC04117.1"/>
    </source>
</evidence>
<name>A0A382IY84_9ZZZZ</name>
<reference evidence="2" key="1">
    <citation type="submission" date="2018-05" db="EMBL/GenBank/DDBJ databases">
        <authorList>
            <person name="Lanie J.A."/>
            <person name="Ng W.-L."/>
            <person name="Kazmierczak K.M."/>
            <person name="Andrzejewski T.M."/>
            <person name="Davidsen T.M."/>
            <person name="Wayne K.J."/>
            <person name="Tettelin H."/>
            <person name="Glass J.I."/>
            <person name="Rusch D."/>
            <person name="Podicherti R."/>
            <person name="Tsui H.-C.T."/>
            <person name="Winkler M.E."/>
        </authorList>
    </citation>
    <scope>NUCLEOTIDE SEQUENCE</scope>
</reference>
<dbReference type="AlphaFoldDB" id="A0A382IY84"/>
<feature type="transmembrane region" description="Helical" evidence="1">
    <location>
        <begin position="89"/>
        <end position="111"/>
    </location>
</feature>
<feature type="transmembrane region" description="Helical" evidence="1">
    <location>
        <begin position="12"/>
        <end position="32"/>
    </location>
</feature>
<sequence>MNFPVLSISTHWIKTQVGCLVFLILFPLLIYFNALKGPFQFDDQYILEQKWVENLEEFNNYVHLDSFQNRPVLLLTYAANNSLKKYQVFGFHLGNLLIHILVSILVFHILVRSKHLMAQKGFDPAKST</sequence>
<keyword evidence="1" id="KW-0812">Transmembrane</keyword>
<keyword evidence="1" id="KW-0472">Membrane</keyword>
<gene>
    <name evidence="2" type="ORF">METZ01_LOCUS256971</name>
</gene>
<proteinExistence type="predicted"/>
<dbReference type="EMBL" id="UINC01070176">
    <property type="protein sequence ID" value="SVC04117.1"/>
    <property type="molecule type" value="Genomic_DNA"/>
</dbReference>
<evidence type="ECO:0000256" key="1">
    <source>
        <dbReference type="SAM" id="Phobius"/>
    </source>
</evidence>
<keyword evidence="1" id="KW-1133">Transmembrane helix</keyword>
<feature type="non-terminal residue" evidence="2">
    <location>
        <position position="128"/>
    </location>
</feature>
<organism evidence="2">
    <name type="scientific">marine metagenome</name>
    <dbReference type="NCBI Taxonomy" id="408172"/>
    <lineage>
        <taxon>unclassified sequences</taxon>
        <taxon>metagenomes</taxon>
        <taxon>ecological metagenomes</taxon>
    </lineage>
</organism>